<comment type="caution">
    <text evidence="1">The sequence shown here is derived from an EMBL/GenBank/DDBJ whole genome shotgun (WGS) entry which is preliminary data.</text>
</comment>
<name>K1XJK2_9BACT</name>
<reference evidence="1" key="1">
    <citation type="journal article" date="2012" name="Science">
        <title>Fermentation, hydrogen, and sulfur metabolism in multiple uncultivated bacterial phyla.</title>
        <authorList>
            <person name="Wrighton K.C."/>
            <person name="Thomas B.C."/>
            <person name="Sharon I."/>
            <person name="Miller C.S."/>
            <person name="Castelle C.J."/>
            <person name="VerBerkmoes N.C."/>
            <person name="Wilkins M.J."/>
            <person name="Hettich R.L."/>
            <person name="Lipton M.S."/>
            <person name="Williams K.H."/>
            <person name="Long P.E."/>
            <person name="Banfield J.F."/>
        </authorList>
    </citation>
    <scope>NUCLEOTIDE SEQUENCE [LARGE SCALE GENOMIC DNA]</scope>
</reference>
<evidence type="ECO:0000313" key="1">
    <source>
        <dbReference type="EMBL" id="EKD25391.1"/>
    </source>
</evidence>
<protein>
    <submittedName>
        <fullName evidence="1">Uncharacterized protein</fullName>
    </submittedName>
</protein>
<organism evidence="1">
    <name type="scientific">uncultured bacterium</name>
    <name type="common">gcode 4</name>
    <dbReference type="NCBI Taxonomy" id="1234023"/>
    <lineage>
        <taxon>Bacteria</taxon>
        <taxon>environmental samples</taxon>
    </lineage>
</organism>
<sequence length="66" mass="7629">MNTLTVAVPSKVAKKYGKKIVDYRELLRFVEEKMWVDADVTPKMKMEEFYKLIKKSDGGKTAKTSK</sequence>
<gene>
    <name evidence="1" type="ORF">ACD_80C00072G0004</name>
</gene>
<dbReference type="EMBL" id="AMFJ01036079">
    <property type="protein sequence ID" value="EKD25391.1"/>
    <property type="molecule type" value="Genomic_DNA"/>
</dbReference>
<dbReference type="AlphaFoldDB" id="K1XJK2"/>
<accession>K1XJK2</accession>
<proteinExistence type="predicted"/>